<dbReference type="InterPro" id="IPR002477">
    <property type="entry name" value="Peptidoglycan-bd-like"/>
</dbReference>
<dbReference type="SUPFAM" id="SSF47090">
    <property type="entry name" value="PGBD-like"/>
    <property type="match status" value="1"/>
</dbReference>
<dbReference type="InterPro" id="IPR036366">
    <property type="entry name" value="PGBDSf"/>
</dbReference>
<dbReference type="Gene3D" id="1.10.101.10">
    <property type="entry name" value="PGBD-like superfamily/PGBD"/>
    <property type="match status" value="1"/>
</dbReference>
<comment type="caution">
    <text evidence="4">The sequence shown here is derived from an EMBL/GenBank/DDBJ whole genome shotgun (WGS) entry which is preliminary data.</text>
</comment>
<dbReference type="Pfam" id="PF01471">
    <property type="entry name" value="PG_binding_1"/>
    <property type="match status" value="1"/>
</dbReference>
<protein>
    <submittedName>
        <fullName evidence="4">Peptidoglycan-binding protein</fullName>
    </submittedName>
</protein>
<feature type="compositionally biased region" description="Basic and acidic residues" evidence="1">
    <location>
        <begin position="103"/>
        <end position="114"/>
    </location>
</feature>
<proteinExistence type="predicted"/>
<keyword evidence="2" id="KW-1133">Transmembrane helix</keyword>
<evidence type="ECO:0000313" key="4">
    <source>
        <dbReference type="EMBL" id="MFF4521671.1"/>
    </source>
</evidence>
<feature type="compositionally biased region" description="Low complexity" evidence="1">
    <location>
        <begin position="211"/>
        <end position="220"/>
    </location>
</feature>
<reference evidence="4 5" key="1">
    <citation type="submission" date="2024-10" db="EMBL/GenBank/DDBJ databases">
        <title>The Natural Products Discovery Center: Release of the First 8490 Sequenced Strains for Exploring Actinobacteria Biosynthetic Diversity.</title>
        <authorList>
            <person name="Kalkreuter E."/>
            <person name="Kautsar S.A."/>
            <person name="Yang D."/>
            <person name="Bader C.D."/>
            <person name="Teijaro C.N."/>
            <person name="Fluegel L."/>
            <person name="Davis C.M."/>
            <person name="Simpson J.R."/>
            <person name="Lauterbach L."/>
            <person name="Steele A.D."/>
            <person name="Gui C."/>
            <person name="Meng S."/>
            <person name="Li G."/>
            <person name="Viehrig K."/>
            <person name="Ye F."/>
            <person name="Su P."/>
            <person name="Kiefer A.F."/>
            <person name="Nichols A."/>
            <person name="Cepeda A.J."/>
            <person name="Yan W."/>
            <person name="Fan B."/>
            <person name="Jiang Y."/>
            <person name="Adhikari A."/>
            <person name="Zheng C.-J."/>
            <person name="Schuster L."/>
            <person name="Cowan T.M."/>
            <person name="Smanski M.J."/>
            <person name="Chevrette M.G."/>
            <person name="De Carvalho L.P.S."/>
            <person name="Shen B."/>
        </authorList>
    </citation>
    <scope>NUCLEOTIDE SEQUENCE [LARGE SCALE GENOMIC DNA]</scope>
    <source>
        <strain evidence="4 5">NPDC001390</strain>
    </source>
</reference>
<feature type="compositionally biased region" description="Basic and acidic residues" evidence="1">
    <location>
        <begin position="182"/>
        <end position="193"/>
    </location>
</feature>
<sequence length="349" mass="36602">MSEASGNGGDPHRRICPKCAAPRTLDGTPSCSCNRRASEALRDARTAEAAAAEDFDPLRIRPYVELGGEPEKTPADAPPSTARQPDDVPTLAMPVASTTTRPDSADVRLFEHSPPEPAEPEPEPEPETETGSAKPGHTEATPPSPPEHARRNRRVPLVLAGAVATVLAAAGFAGGLFSYDTPTRDHALPDDLRASVPDTSADDEASSEPSGATPSGAPATNAPPAPSPTSPSASPSTPDGSARPSSSPSPTPNAPSPSVTASESPGSEEVGEERSSRTLRLGDDGPEVSELQLRLRQVAVYFGDIDESFDEQVEAAVRRYQFTRDIDEDDRGVYGAATREQLESETEEP</sequence>
<evidence type="ECO:0000256" key="2">
    <source>
        <dbReference type="SAM" id="Phobius"/>
    </source>
</evidence>
<feature type="region of interest" description="Disordered" evidence="1">
    <location>
        <begin position="326"/>
        <end position="349"/>
    </location>
</feature>
<feature type="compositionally biased region" description="Basic and acidic residues" evidence="1">
    <location>
        <begin position="272"/>
        <end position="283"/>
    </location>
</feature>
<name>A0ABW6UE05_9ACTN</name>
<dbReference type="RefSeq" id="WP_387885104.1">
    <property type="nucleotide sequence ID" value="NZ_JBIAWJ010000003.1"/>
</dbReference>
<keyword evidence="2" id="KW-0472">Membrane</keyword>
<dbReference type="EMBL" id="JBIAWJ010000003">
    <property type="protein sequence ID" value="MFF4521671.1"/>
    <property type="molecule type" value="Genomic_DNA"/>
</dbReference>
<accession>A0ABW6UE05</accession>
<keyword evidence="2" id="KW-0812">Transmembrane</keyword>
<dbReference type="InterPro" id="IPR036365">
    <property type="entry name" value="PGBD-like_sf"/>
</dbReference>
<feature type="compositionally biased region" description="Low complexity" evidence="1">
    <location>
        <begin position="256"/>
        <end position="268"/>
    </location>
</feature>
<feature type="region of interest" description="Disordered" evidence="1">
    <location>
        <begin position="175"/>
        <end position="288"/>
    </location>
</feature>
<feature type="region of interest" description="Disordered" evidence="1">
    <location>
        <begin position="44"/>
        <end position="153"/>
    </location>
</feature>
<feature type="compositionally biased region" description="Low complexity" evidence="1">
    <location>
        <begin position="230"/>
        <end position="246"/>
    </location>
</feature>
<keyword evidence="5" id="KW-1185">Reference proteome</keyword>
<dbReference type="Proteomes" id="UP001602058">
    <property type="component" value="Unassembled WGS sequence"/>
</dbReference>
<evidence type="ECO:0000313" key="5">
    <source>
        <dbReference type="Proteomes" id="UP001602058"/>
    </source>
</evidence>
<feature type="compositionally biased region" description="Acidic residues" evidence="1">
    <location>
        <begin position="118"/>
        <end position="128"/>
    </location>
</feature>
<feature type="transmembrane region" description="Helical" evidence="2">
    <location>
        <begin position="157"/>
        <end position="179"/>
    </location>
</feature>
<gene>
    <name evidence="4" type="ORF">ACFY1D_09510</name>
</gene>
<evidence type="ECO:0000259" key="3">
    <source>
        <dbReference type="Pfam" id="PF01471"/>
    </source>
</evidence>
<feature type="domain" description="Peptidoglycan binding-like" evidence="3">
    <location>
        <begin position="285"/>
        <end position="342"/>
    </location>
</feature>
<organism evidence="4 5">
    <name type="scientific">Streptomyces bluensis</name>
    <dbReference type="NCBI Taxonomy" id="33897"/>
    <lineage>
        <taxon>Bacteria</taxon>
        <taxon>Bacillati</taxon>
        <taxon>Actinomycetota</taxon>
        <taxon>Actinomycetes</taxon>
        <taxon>Kitasatosporales</taxon>
        <taxon>Streptomycetaceae</taxon>
        <taxon>Streptomyces</taxon>
    </lineage>
</organism>
<evidence type="ECO:0000256" key="1">
    <source>
        <dbReference type="SAM" id="MobiDB-lite"/>
    </source>
</evidence>